<dbReference type="InterPro" id="IPR021697">
    <property type="entry name" value="DUF3278"/>
</dbReference>
<feature type="transmembrane region" description="Helical" evidence="1">
    <location>
        <begin position="154"/>
        <end position="177"/>
    </location>
</feature>
<name>A0A5R9CQ70_9LACO</name>
<accession>A0A5R9CQ70</accession>
<keyword evidence="1" id="KW-1133">Transmembrane helix</keyword>
<sequence length="187" mass="21472">MGSFLLGGWMIMKFHNQIDVQLVKWFYGIPGPLDEYARQQIDRIGNHAFIFLWTYTFFANLVIFGFAIGASKTVFVWTVVINELITILGVWQYTVFEISRKHLLDAEIKAAGARQNHRWAFYQALKSLVVATPIAYFIYFAINLAMGTETVSSFLLTLNYPVLSIAWGLAAGFITYFGRVMRTRYIK</sequence>
<keyword evidence="1" id="KW-0472">Membrane</keyword>
<gene>
    <name evidence="2" type="ORF">FEZ41_11095</name>
</gene>
<organism evidence="2 3">
    <name type="scientific">Lentilactobacillus parafarraginis</name>
    <dbReference type="NCBI Taxonomy" id="390842"/>
    <lineage>
        <taxon>Bacteria</taxon>
        <taxon>Bacillati</taxon>
        <taxon>Bacillota</taxon>
        <taxon>Bacilli</taxon>
        <taxon>Lactobacillales</taxon>
        <taxon>Lactobacillaceae</taxon>
        <taxon>Lentilactobacillus</taxon>
    </lineage>
</organism>
<dbReference type="Proteomes" id="UP000305100">
    <property type="component" value="Unassembled WGS sequence"/>
</dbReference>
<comment type="caution">
    <text evidence="2">The sequence shown here is derived from an EMBL/GenBank/DDBJ whole genome shotgun (WGS) entry which is preliminary data.</text>
</comment>
<evidence type="ECO:0000256" key="1">
    <source>
        <dbReference type="SAM" id="Phobius"/>
    </source>
</evidence>
<feature type="transmembrane region" description="Helical" evidence="1">
    <location>
        <begin position="48"/>
        <end position="68"/>
    </location>
</feature>
<feature type="transmembrane region" description="Helical" evidence="1">
    <location>
        <begin position="119"/>
        <end position="142"/>
    </location>
</feature>
<feature type="transmembrane region" description="Helical" evidence="1">
    <location>
        <begin position="74"/>
        <end position="98"/>
    </location>
</feature>
<protein>
    <submittedName>
        <fullName evidence="2">DUF3278 domain-containing protein</fullName>
    </submittedName>
</protein>
<keyword evidence="1" id="KW-0812">Transmembrane</keyword>
<dbReference type="Pfam" id="PF11683">
    <property type="entry name" value="DUF3278"/>
    <property type="match status" value="1"/>
</dbReference>
<reference evidence="2 3" key="1">
    <citation type="submission" date="2019-05" db="EMBL/GenBank/DDBJ databases">
        <title>The metagenome of a microbial culture collection derived from dairy environment covers the genomic content of the human microbiome.</title>
        <authorList>
            <person name="Roder T."/>
            <person name="Wuthrich D."/>
            <person name="Sattari Z."/>
            <person name="Von Ah U."/>
            <person name="Bar C."/>
            <person name="Ronchi F."/>
            <person name="Macpherson A.J."/>
            <person name="Ganal-Vonarburg S.C."/>
            <person name="Bruggmann R."/>
            <person name="Vergeres G."/>
        </authorList>
    </citation>
    <scope>NUCLEOTIDE SEQUENCE [LARGE SCALE GENOMIC DNA]</scope>
    <source>
        <strain evidence="2 3">FAM 1079</strain>
    </source>
</reference>
<proteinExistence type="predicted"/>
<evidence type="ECO:0000313" key="3">
    <source>
        <dbReference type="Proteomes" id="UP000305100"/>
    </source>
</evidence>
<dbReference type="EMBL" id="VBSX01000031">
    <property type="protein sequence ID" value="TLQ17494.1"/>
    <property type="molecule type" value="Genomic_DNA"/>
</dbReference>
<evidence type="ECO:0000313" key="2">
    <source>
        <dbReference type="EMBL" id="TLQ17494.1"/>
    </source>
</evidence>
<dbReference type="AlphaFoldDB" id="A0A5R9CQ70"/>
<dbReference type="OrthoDB" id="2142440at2"/>